<dbReference type="EMBL" id="JBHSWX010000012">
    <property type="protein sequence ID" value="MFC6787073.1"/>
    <property type="molecule type" value="Genomic_DNA"/>
</dbReference>
<dbReference type="GeneID" id="81210183"/>
<feature type="transmembrane region" description="Helical" evidence="2">
    <location>
        <begin position="21"/>
        <end position="42"/>
    </location>
</feature>
<feature type="transmembrane region" description="Helical" evidence="2">
    <location>
        <begin position="62"/>
        <end position="82"/>
    </location>
</feature>
<name>A0ABD5TGD9_9EURY</name>
<feature type="transmembrane region" description="Helical" evidence="2">
    <location>
        <begin position="89"/>
        <end position="110"/>
    </location>
</feature>
<evidence type="ECO:0000259" key="4">
    <source>
        <dbReference type="Pfam" id="PF23601"/>
    </source>
</evidence>
<keyword evidence="2" id="KW-1133">Transmembrane helix</keyword>
<organism evidence="5 6">
    <name type="scientific">Halobaculum halobium</name>
    <dbReference type="NCBI Taxonomy" id="3032281"/>
    <lineage>
        <taxon>Archaea</taxon>
        <taxon>Methanobacteriati</taxon>
        <taxon>Methanobacteriota</taxon>
        <taxon>Stenosarchaea group</taxon>
        <taxon>Halobacteria</taxon>
        <taxon>Halobacteriales</taxon>
        <taxon>Haloferacaceae</taxon>
        <taxon>Halobaculum</taxon>
    </lineage>
</organism>
<evidence type="ECO:0000256" key="1">
    <source>
        <dbReference type="SAM" id="MobiDB-lite"/>
    </source>
</evidence>
<feature type="transmembrane region" description="Helical" evidence="2">
    <location>
        <begin position="130"/>
        <end position="151"/>
    </location>
</feature>
<accession>A0ABD5TGD9</accession>
<dbReference type="RefSeq" id="WP_284061259.1">
    <property type="nucleotide sequence ID" value="NZ_CP126158.1"/>
</dbReference>
<gene>
    <name evidence="5" type="ORF">ACFQFD_14045</name>
</gene>
<feature type="compositionally biased region" description="Gly residues" evidence="1">
    <location>
        <begin position="234"/>
        <end position="244"/>
    </location>
</feature>
<sequence>MSSLAEVYEGQVGEYASLRRLYLGVGSFSLGALLVVVSIVIAATDLTTGVLGWDLGQARETAGILAGLGLPATFLGVLAVMPTSRRTRAAAVVGAGVAVLGVALFAHAYPCHWSGARCVGEYADLTLPTAGVYFLGAFTTFWCLFTGVANFKARNNPGGTVTLEITREGETKVIEVPKSTAEELRGAKGTTDRVGGVGLLGTTPDGNVETQTNRPEFKQNGGRAGQSSSTADGSGAGRGSGSSRGPGPTTTTTAGAASDGGASSSDITSLSEHQQAESAPGIDRVGPDAERSAAQSPSEPEREPAHSQSPGDSYCGSCGHFQYVRTDQGMQPYCGLHDDLMEDMEACDEWSPR</sequence>
<evidence type="ECO:0000259" key="3">
    <source>
        <dbReference type="Pfam" id="PF23600"/>
    </source>
</evidence>
<feature type="domain" description="Cell division protein A C-terminal" evidence="4">
    <location>
        <begin position="312"/>
        <end position="353"/>
    </location>
</feature>
<comment type="caution">
    <text evidence="5">The sequence shown here is derived from an EMBL/GenBank/DDBJ whole genome shotgun (WGS) entry which is preliminary data.</text>
</comment>
<reference evidence="5 6" key="1">
    <citation type="journal article" date="2019" name="Int. J. Syst. Evol. Microbiol.">
        <title>The Global Catalogue of Microorganisms (GCM) 10K type strain sequencing project: providing services to taxonomists for standard genome sequencing and annotation.</title>
        <authorList>
            <consortium name="The Broad Institute Genomics Platform"/>
            <consortium name="The Broad Institute Genome Sequencing Center for Infectious Disease"/>
            <person name="Wu L."/>
            <person name="Ma J."/>
        </authorList>
    </citation>
    <scope>NUCLEOTIDE SEQUENCE [LARGE SCALE GENOMIC DNA]</scope>
    <source>
        <strain evidence="5 6">SYNS20</strain>
    </source>
</reference>
<feature type="domain" description="Cell division protein A N-terminal" evidence="3">
    <location>
        <begin position="3"/>
        <end position="157"/>
    </location>
</feature>
<evidence type="ECO:0000256" key="2">
    <source>
        <dbReference type="SAM" id="Phobius"/>
    </source>
</evidence>
<feature type="compositionally biased region" description="Polar residues" evidence="1">
    <location>
        <begin position="266"/>
        <end position="277"/>
    </location>
</feature>
<dbReference type="Proteomes" id="UP001596443">
    <property type="component" value="Unassembled WGS sequence"/>
</dbReference>
<evidence type="ECO:0000313" key="6">
    <source>
        <dbReference type="Proteomes" id="UP001596443"/>
    </source>
</evidence>
<keyword evidence="2" id="KW-0812">Transmembrane</keyword>
<proteinExistence type="predicted"/>
<feature type="region of interest" description="Disordered" evidence="1">
    <location>
        <begin position="180"/>
        <end position="318"/>
    </location>
</feature>
<keyword evidence="6" id="KW-1185">Reference proteome</keyword>
<dbReference type="AlphaFoldDB" id="A0ABD5TGD9"/>
<evidence type="ECO:0000313" key="5">
    <source>
        <dbReference type="EMBL" id="MFC6787073.1"/>
    </source>
</evidence>
<dbReference type="InterPro" id="IPR055563">
    <property type="entry name" value="CdpA_N"/>
</dbReference>
<dbReference type="Pfam" id="PF23601">
    <property type="entry name" value="CdpA_C"/>
    <property type="match status" value="1"/>
</dbReference>
<dbReference type="Pfam" id="PF23600">
    <property type="entry name" value="CdpA_N"/>
    <property type="match status" value="1"/>
</dbReference>
<feature type="compositionally biased region" description="Polar residues" evidence="1">
    <location>
        <begin position="204"/>
        <end position="214"/>
    </location>
</feature>
<feature type="compositionally biased region" description="Low complexity" evidence="1">
    <location>
        <begin position="245"/>
        <end position="265"/>
    </location>
</feature>
<keyword evidence="2" id="KW-0472">Membrane</keyword>
<dbReference type="InterPro" id="IPR055564">
    <property type="entry name" value="CdpA_C"/>
</dbReference>
<protein>
    <submittedName>
        <fullName evidence="5">Uncharacterized protein</fullName>
    </submittedName>
</protein>